<dbReference type="GO" id="GO:0004798">
    <property type="term" value="F:dTMP kinase activity"/>
    <property type="evidence" value="ECO:0007669"/>
    <property type="project" value="UniProtKB-UniRule"/>
</dbReference>
<dbReference type="EMBL" id="VAFM01000001">
    <property type="protein sequence ID" value="TKW61334.1"/>
    <property type="molecule type" value="Genomic_DNA"/>
</dbReference>
<sequence length="214" mass="24168">MTGFIVLEGGEGAGKSTQARLLTPWLTEVTGIACHQTVDPGGTDLGWQMRKLIMEDTFANITPVEHMTLFGVAKMALAHEHIAAARKAGEWLISDRFQFGSPVYQGYVNKEDTEWEYFVRYYTEKLIGNAWPDLTLVLDVPPEIGLNRKQRSGEKLNLFDEKSIRFHRKVRKGYLHYAKLYANRGTVVINANRPLEKVTTDIQRAISSHFALAA</sequence>
<dbReference type="PANTHER" id="PTHR10344:SF4">
    <property type="entry name" value="UMP-CMP KINASE 2, MITOCHONDRIAL"/>
    <property type="match status" value="1"/>
</dbReference>
<dbReference type="GO" id="GO:0005829">
    <property type="term" value="C:cytosol"/>
    <property type="evidence" value="ECO:0007669"/>
    <property type="project" value="TreeGrafter"/>
</dbReference>
<gene>
    <name evidence="11 13" type="primary">tmk</name>
    <name evidence="13" type="ORF">DI628_01510</name>
</gene>
<dbReference type="NCBIfam" id="TIGR00041">
    <property type="entry name" value="DTMP_kinase"/>
    <property type="match status" value="1"/>
</dbReference>
<feature type="binding site" evidence="11">
    <location>
        <begin position="9"/>
        <end position="16"/>
    </location>
    <ligand>
        <name>ATP</name>
        <dbReference type="ChEBI" id="CHEBI:30616"/>
    </ligand>
</feature>
<accession>A0A6N4RE77</accession>
<dbReference type="SUPFAM" id="SSF52540">
    <property type="entry name" value="P-loop containing nucleoside triphosphate hydrolases"/>
    <property type="match status" value="1"/>
</dbReference>
<evidence type="ECO:0000256" key="8">
    <source>
        <dbReference type="ARBA" id="ARBA00022840"/>
    </source>
</evidence>
<evidence type="ECO:0000256" key="9">
    <source>
        <dbReference type="ARBA" id="ARBA00029962"/>
    </source>
</evidence>
<dbReference type="AlphaFoldDB" id="A0A6N4RE77"/>
<comment type="function">
    <text evidence="11">Phosphorylation of dTMP to form dTDP in both de novo and salvage pathways of dTTP synthesis.</text>
</comment>
<evidence type="ECO:0000256" key="10">
    <source>
        <dbReference type="ARBA" id="ARBA00048743"/>
    </source>
</evidence>
<dbReference type="GO" id="GO:0006235">
    <property type="term" value="P:dTTP biosynthetic process"/>
    <property type="evidence" value="ECO:0007669"/>
    <property type="project" value="UniProtKB-UniRule"/>
</dbReference>
<dbReference type="GO" id="GO:0006227">
    <property type="term" value="P:dUDP biosynthetic process"/>
    <property type="evidence" value="ECO:0007669"/>
    <property type="project" value="TreeGrafter"/>
</dbReference>
<dbReference type="CDD" id="cd01672">
    <property type="entry name" value="TMPK"/>
    <property type="match status" value="1"/>
</dbReference>
<dbReference type="EC" id="2.7.4.9" evidence="2 11"/>
<keyword evidence="5 11" id="KW-0545">Nucleotide biosynthesis</keyword>
<keyword evidence="6 11" id="KW-0547">Nucleotide-binding</keyword>
<evidence type="ECO:0000256" key="5">
    <source>
        <dbReference type="ARBA" id="ARBA00022727"/>
    </source>
</evidence>
<dbReference type="Pfam" id="PF02223">
    <property type="entry name" value="Thymidylate_kin"/>
    <property type="match status" value="1"/>
</dbReference>
<dbReference type="Gene3D" id="3.40.50.300">
    <property type="entry name" value="P-loop containing nucleotide triphosphate hydrolases"/>
    <property type="match status" value="1"/>
</dbReference>
<comment type="catalytic activity">
    <reaction evidence="10 11">
        <text>dTMP + ATP = dTDP + ADP</text>
        <dbReference type="Rhea" id="RHEA:13517"/>
        <dbReference type="ChEBI" id="CHEBI:30616"/>
        <dbReference type="ChEBI" id="CHEBI:58369"/>
        <dbReference type="ChEBI" id="CHEBI:63528"/>
        <dbReference type="ChEBI" id="CHEBI:456216"/>
        <dbReference type="EC" id="2.7.4.9"/>
    </reaction>
</comment>
<dbReference type="PANTHER" id="PTHR10344">
    <property type="entry name" value="THYMIDYLATE KINASE"/>
    <property type="match status" value="1"/>
</dbReference>
<dbReference type="GO" id="GO:0005524">
    <property type="term" value="F:ATP binding"/>
    <property type="evidence" value="ECO:0007669"/>
    <property type="project" value="UniProtKB-UniRule"/>
</dbReference>
<proteinExistence type="inferred from homology"/>
<dbReference type="Proteomes" id="UP000320948">
    <property type="component" value="Unassembled WGS sequence"/>
</dbReference>
<reference evidence="13 14" key="1">
    <citation type="journal article" date="2017" name="Nat. Commun.">
        <title>In situ click chemistry generation of cyclooxygenase-2 inhibitors.</title>
        <authorList>
            <person name="Bhardwaj A."/>
            <person name="Kaur J."/>
            <person name="Wuest M."/>
            <person name="Wuest F."/>
        </authorList>
    </citation>
    <scope>NUCLEOTIDE SEQUENCE [LARGE SCALE GENOMIC DNA]</scope>
    <source>
        <strain evidence="13">S2_018_000_R2_106</strain>
    </source>
</reference>
<evidence type="ECO:0000256" key="3">
    <source>
        <dbReference type="ARBA" id="ARBA00017144"/>
    </source>
</evidence>
<comment type="similarity">
    <text evidence="1 11">Belongs to the thymidylate kinase family.</text>
</comment>
<evidence type="ECO:0000313" key="14">
    <source>
        <dbReference type="Proteomes" id="UP000320948"/>
    </source>
</evidence>
<evidence type="ECO:0000313" key="13">
    <source>
        <dbReference type="EMBL" id="TKW61334.1"/>
    </source>
</evidence>
<keyword evidence="4 11" id="KW-0808">Transferase</keyword>
<evidence type="ECO:0000256" key="6">
    <source>
        <dbReference type="ARBA" id="ARBA00022741"/>
    </source>
</evidence>
<evidence type="ECO:0000256" key="4">
    <source>
        <dbReference type="ARBA" id="ARBA00022679"/>
    </source>
</evidence>
<comment type="caution">
    <text evidence="13">The sequence shown here is derived from an EMBL/GenBank/DDBJ whole genome shotgun (WGS) entry which is preliminary data.</text>
</comment>
<keyword evidence="7 11" id="KW-0418">Kinase</keyword>
<evidence type="ECO:0000256" key="2">
    <source>
        <dbReference type="ARBA" id="ARBA00012980"/>
    </source>
</evidence>
<dbReference type="InterPro" id="IPR039430">
    <property type="entry name" value="Thymidylate_kin-like_dom"/>
</dbReference>
<evidence type="ECO:0000256" key="1">
    <source>
        <dbReference type="ARBA" id="ARBA00009776"/>
    </source>
</evidence>
<keyword evidence="8 11" id="KW-0067">ATP-binding</keyword>
<dbReference type="HAMAP" id="MF_00165">
    <property type="entry name" value="Thymidylate_kinase"/>
    <property type="match status" value="1"/>
</dbReference>
<dbReference type="GO" id="GO:0006233">
    <property type="term" value="P:dTDP biosynthetic process"/>
    <property type="evidence" value="ECO:0007669"/>
    <property type="project" value="InterPro"/>
</dbReference>
<name>A0A6N4RE77_BLAVI</name>
<protein>
    <recommendedName>
        <fullName evidence="3 11">Thymidylate kinase</fullName>
        <ecNumber evidence="2 11">2.7.4.9</ecNumber>
    </recommendedName>
    <alternativeName>
        <fullName evidence="9 11">dTMP kinase</fullName>
    </alternativeName>
</protein>
<dbReference type="InterPro" id="IPR027417">
    <property type="entry name" value="P-loop_NTPase"/>
</dbReference>
<feature type="domain" description="Thymidylate kinase-like" evidence="12">
    <location>
        <begin position="7"/>
        <end position="202"/>
    </location>
</feature>
<evidence type="ECO:0000256" key="7">
    <source>
        <dbReference type="ARBA" id="ARBA00022777"/>
    </source>
</evidence>
<organism evidence="13 14">
    <name type="scientific">Blastochloris viridis</name>
    <name type="common">Rhodopseudomonas viridis</name>
    <dbReference type="NCBI Taxonomy" id="1079"/>
    <lineage>
        <taxon>Bacteria</taxon>
        <taxon>Pseudomonadati</taxon>
        <taxon>Pseudomonadota</taxon>
        <taxon>Alphaproteobacteria</taxon>
        <taxon>Hyphomicrobiales</taxon>
        <taxon>Blastochloridaceae</taxon>
        <taxon>Blastochloris</taxon>
    </lineage>
</organism>
<dbReference type="InterPro" id="IPR018094">
    <property type="entry name" value="Thymidylate_kinase"/>
</dbReference>
<evidence type="ECO:0000259" key="12">
    <source>
        <dbReference type="Pfam" id="PF02223"/>
    </source>
</evidence>
<evidence type="ECO:0000256" key="11">
    <source>
        <dbReference type="HAMAP-Rule" id="MF_00165"/>
    </source>
</evidence>